<comment type="caution">
    <text evidence="1">The sequence shown here is derived from an EMBL/GenBank/DDBJ whole genome shotgun (WGS) entry which is preliminary data.</text>
</comment>
<organism evidence="1 2">
    <name type="scientific">Vibrio inusitatus NBRC 102082</name>
    <dbReference type="NCBI Taxonomy" id="1219070"/>
    <lineage>
        <taxon>Bacteria</taxon>
        <taxon>Pseudomonadati</taxon>
        <taxon>Pseudomonadota</taxon>
        <taxon>Gammaproteobacteria</taxon>
        <taxon>Vibrionales</taxon>
        <taxon>Vibrionaceae</taxon>
        <taxon>Vibrio</taxon>
    </lineage>
</organism>
<evidence type="ECO:0000313" key="1">
    <source>
        <dbReference type="EMBL" id="GEA52214.1"/>
    </source>
</evidence>
<reference evidence="1 2" key="1">
    <citation type="submission" date="2019-06" db="EMBL/GenBank/DDBJ databases">
        <title>Whole genome shotgun sequence of Vibrio inusitatus NBRC 102082.</title>
        <authorList>
            <person name="Hosoyama A."/>
            <person name="Uohara A."/>
            <person name="Ohji S."/>
            <person name="Ichikawa N."/>
        </authorList>
    </citation>
    <scope>NUCLEOTIDE SEQUENCE [LARGE SCALE GENOMIC DNA]</scope>
    <source>
        <strain evidence="1 2">NBRC 102082</strain>
    </source>
</reference>
<accession>A0A4Y3I168</accession>
<evidence type="ECO:0000313" key="2">
    <source>
        <dbReference type="Proteomes" id="UP000318717"/>
    </source>
</evidence>
<dbReference type="Proteomes" id="UP000318717">
    <property type="component" value="Unassembled WGS sequence"/>
</dbReference>
<dbReference type="EMBL" id="BJLF01000017">
    <property type="protein sequence ID" value="GEA52214.1"/>
    <property type="molecule type" value="Genomic_DNA"/>
</dbReference>
<dbReference type="AlphaFoldDB" id="A0A4Y3I168"/>
<protein>
    <submittedName>
        <fullName evidence="1">Uncharacterized protein</fullName>
    </submittedName>
</protein>
<name>A0A4Y3I168_9VIBR</name>
<gene>
    <name evidence="1" type="ORF">VIN01S_30180</name>
</gene>
<keyword evidence="2" id="KW-1185">Reference proteome</keyword>
<sequence length="99" mass="12029">MAFLKILVVLLLLNWLYDRWCIRTGKRFFTPKMDSYTQEELYNPHEGWTRDRLETDLIKSVDIYIDEYGVTHYRHRIQKRTHLAIFLGFMSLGKNNCDR</sequence>
<proteinExistence type="predicted"/>